<dbReference type="InterPro" id="IPR041700">
    <property type="entry name" value="OMP_b-brl_3"/>
</dbReference>
<dbReference type="SUPFAM" id="SSF56935">
    <property type="entry name" value="Porins"/>
    <property type="match status" value="1"/>
</dbReference>
<evidence type="ECO:0000313" key="7">
    <source>
        <dbReference type="Proteomes" id="UP000077824"/>
    </source>
</evidence>
<dbReference type="InterPro" id="IPR036942">
    <property type="entry name" value="Beta-barrel_TonB_sf"/>
</dbReference>
<dbReference type="GO" id="GO:0009279">
    <property type="term" value="C:cell outer membrane"/>
    <property type="evidence" value="ECO:0007669"/>
    <property type="project" value="UniProtKB-SubCell"/>
</dbReference>
<dbReference type="InterPro" id="IPR012910">
    <property type="entry name" value="Plug_dom"/>
</dbReference>
<sequence length="723" mass="84262">MYAKLWIFILSLFLSFFAKSQEILNAKVSDSIKQKDSIATISEVIIQSSRRDLKLNDGNIVMSVSGNKDFKTSTNILEVLRKTPGVTIDSENGIFMGGRINPAIFINGKPVLMSNQELQSYLRSLSPEMVESIEVNANPSSKYDAEFKGIIDIKLKKNTNLGWKGNYIGNTSINKFNYKENSLNLSYNTEKIGYTLQLGYNNGISTYRYNALQRLANTNVMRTQTYQKDDAEIYAIQMGVDYKLNDKNRFGVNVRGNFRDSERIRLGSLYTVNKDETQLVFNTESKNPTNYFQDNYGVTTDYSFQHKNFKLSFLGNYLSVENKQKDDFLNNDMPTSQLLSYWKSDLLNKISIYTGQVDVSQKIGGATFEAGAKFSDTKTNNMIRYDTLAVDKQFIFDPTRSNQFSYKERIFAGYLAYSRKFNKLQINAGLRFENTQSISNAVTIDSVVARNYLKWLPSFSASYAFNKSNELSFSYSRKITRPVFSQLNPFRFYYSPLNYWIGNPYLQPSFTNQIKATYRYKNWVTAFTVGKETDVMVRYPIYNPETNVLEFLGTNLPYRNFATLEMSFPIKIAKWWNVNSQIVGYYNHEFRPYLDEIFALKIYNYEIRLNQVFSLPKGYTVNVFTNYESKTGNSLYIIKLRYTVDISVQKAWFDNKLNTKISFNNIFDSYDQRMEFRHKQIMDTRFTHWWDTQRLIFSLSYNFGSSKYQTKDIQKTEEENRAR</sequence>
<evidence type="ECO:0000256" key="3">
    <source>
        <dbReference type="ARBA" id="ARBA00023237"/>
    </source>
</evidence>
<reference evidence="6 7" key="1">
    <citation type="submission" date="2016-04" db="EMBL/GenBank/DDBJ databases">
        <title>Complete Genome Sequence of Chryseobacterium sp. IHBB 10212.</title>
        <authorList>
            <person name="Pal M."/>
            <person name="Swarnkar M.K."/>
            <person name="Kaushal K."/>
            <person name="Chhibber S."/>
            <person name="Singh A.K."/>
            <person name="Gulati A."/>
        </authorList>
    </citation>
    <scope>NUCLEOTIDE SEQUENCE [LARGE SCALE GENOMIC DNA]</scope>
    <source>
        <strain evidence="6 7">IHBB 10212</strain>
    </source>
</reference>
<dbReference type="AlphaFoldDB" id="A0A172XT66"/>
<dbReference type="Pfam" id="PF14905">
    <property type="entry name" value="OMP_b-brl_3"/>
    <property type="match status" value="1"/>
</dbReference>
<name>A0A172XT66_9FLAO</name>
<dbReference type="STRING" id="1685010.A0O34_06635"/>
<dbReference type="Gene3D" id="2.170.130.10">
    <property type="entry name" value="TonB-dependent receptor, plug domain"/>
    <property type="match status" value="1"/>
</dbReference>
<evidence type="ECO:0000259" key="5">
    <source>
        <dbReference type="Pfam" id="PF14905"/>
    </source>
</evidence>
<keyword evidence="2" id="KW-0472">Membrane</keyword>
<dbReference type="OrthoDB" id="8764943at2"/>
<keyword evidence="3" id="KW-0998">Cell outer membrane</keyword>
<dbReference type="Pfam" id="PF07715">
    <property type="entry name" value="Plug"/>
    <property type="match status" value="1"/>
</dbReference>
<gene>
    <name evidence="6" type="ORF">A0O34_06635</name>
</gene>
<keyword evidence="7" id="KW-1185">Reference proteome</keyword>
<dbReference type="PANTHER" id="PTHR40980:SF4">
    <property type="entry name" value="TONB-DEPENDENT RECEPTOR-LIKE BETA-BARREL DOMAIN-CONTAINING PROTEIN"/>
    <property type="match status" value="1"/>
</dbReference>
<dbReference type="Gene3D" id="2.40.170.20">
    <property type="entry name" value="TonB-dependent receptor, beta-barrel domain"/>
    <property type="match status" value="1"/>
</dbReference>
<proteinExistence type="predicted"/>
<evidence type="ECO:0000259" key="4">
    <source>
        <dbReference type="Pfam" id="PF07715"/>
    </source>
</evidence>
<dbReference type="KEGG" id="chh:A0O34_06635"/>
<evidence type="ECO:0000256" key="1">
    <source>
        <dbReference type="ARBA" id="ARBA00004442"/>
    </source>
</evidence>
<dbReference type="RefSeq" id="WP_066752825.1">
    <property type="nucleotide sequence ID" value="NZ_CP015199.1"/>
</dbReference>
<dbReference type="Proteomes" id="UP000077824">
    <property type="component" value="Chromosome"/>
</dbReference>
<organism evidence="6 7">
    <name type="scientific">Chryseobacterium glaciei</name>
    <dbReference type="NCBI Taxonomy" id="1685010"/>
    <lineage>
        <taxon>Bacteria</taxon>
        <taxon>Pseudomonadati</taxon>
        <taxon>Bacteroidota</taxon>
        <taxon>Flavobacteriia</taxon>
        <taxon>Flavobacteriales</taxon>
        <taxon>Weeksellaceae</taxon>
        <taxon>Chryseobacterium group</taxon>
        <taxon>Chryseobacterium</taxon>
    </lineage>
</organism>
<comment type="subcellular location">
    <subcellularLocation>
        <location evidence="1">Cell outer membrane</location>
    </subcellularLocation>
</comment>
<feature type="domain" description="TonB-dependent receptor plug" evidence="4">
    <location>
        <begin position="72"/>
        <end position="143"/>
    </location>
</feature>
<dbReference type="InterPro" id="IPR037066">
    <property type="entry name" value="Plug_dom_sf"/>
</dbReference>
<dbReference type="EMBL" id="CP015199">
    <property type="protein sequence ID" value="ANF50209.1"/>
    <property type="molecule type" value="Genomic_DNA"/>
</dbReference>
<evidence type="ECO:0000313" key="6">
    <source>
        <dbReference type="EMBL" id="ANF50209.1"/>
    </source>
</evidence>
<protein>
    <submittedName>
        <fullName evidence="6">TonB-dependent receptor</fullName>
    </submittedName>
</protein>
<keyword evidence="6" id="KW-0675">Receptor</keyword>
<dbReference type="PANTHER" id="PTHR40980">
    <property type="entry name" value="PLUG DOMAIN-CONTAINING PROTEIN"/>
    <property type="match status" value="1"/>
</dbReference>
<evidence type="ECO:0000256" key="2">
    <source>
        <dbReference type="ARBA" id="ARBA00023136"/>
    </source>
</evidence>
<feature type="domain" description="Outer membrane protein beta-barrel" evidence="5">
    <location>
        <begin position="303"/>
        <end position="701"/>
    </location>
</feature>
<accession>A0A172XT66</accession>